<keyword evidence="5" id="KW-1185">Reference proteome</keyword>
<dbReference type="Proteomes" id="UP001155587">
    <property type="component" value="Unassembled WGS sequence"/>
</dbReference>
<sequence>MKKTLLALSLIISSVSASSMASEGFYLGAAYSKMNYDAAFVASNEVENGYAVNGGYDFPIGSFFVIGTEIEYKNLGSTTESIGSDYYKLSMTSYGVNVLPKLYIGDHFYALAKFGFHKINSEISTNVTTDDTAVSDTASVYGLGAGYDISPNFAIQASYEIHNIAVYNTSSANLGAKFNF</sequence>
<evidence type="ECO:0000313" key="5">
    <source>
        <dbReference type="Proteomes" id="UP001155587"/>
    </source>
</evidence>
<dbReference type="RefSeq" id="WP_265675891.1">
    <property type="nucleotide sequence ID" value="NZ_JAKRRY010000021.1"/>
</dbReference>
<dbReference type="EMBL" id="JAKRRY010000021">
    <property type="protein sequence ID" value="MCW8347363.1"/>
    <property type="molecule type" value="Genomic_DNA"/>
</dbReference>
<name>A0A9X3HXK7_9VIBR</name>
<dbReference type="InterPro" id="IPR011250">
    <property type="entry name" value="OMP/PagP_B-barrel"/>
</dbReference>
<dbReference type="Gene3D" id="2.40.160.20">
    <property type="match status" value="1"/>
</dbReference>
<accession>A0A9X3HXK7</accession>
<dbReference type="NCBIfam" id="TIGR01414">
    <property type="entry name" value="autotrans_barl"/>
    <property type="match status" value="1"/>
</dbReference>
<dbReference type="AlphaFoldDB" id="A0A9X3HXK7"/>
<feature type="chain" id="PRO_5040780639" evidence="2">
    <location>
        <begin position="22"/>
        <end position="180"/>
    </location>
</feature>
<evidence type="ECO:0000259" key="3">
    <source>
        <dbReference type="Pfam" id="PF13505"/>
    </source>
</evidence>
<reference evidence="4" key="1">
    <citation type="submission" date="2022-02" db="EMBL/GenBank/DDBJ databases">
        <title>Vibrio sp. nov, a new bacterium isolated from seawater.</title>
        <authorList>
            <person name="Yuan Y."/>
        </authorList>
    </citation>
    <scope>NUCLEOTIDE SEQUENCE</scope>
    <source>
        <strain evidence="4">ZSDZ65</strain>
    </source>
</reference>
<keyword evidence="1 2" id="KW-0732">Signal</keyword>
<feature type="signal peptide" evidence="2">
    <location>
        <begin position="1"/>
        <end position="21"/>
    </location>
</feature>
<dbReference type="InterPro" id="IPR006315">
    <property type="entry name" value="OM_autotransptr_brl_dom"/>
</dbReference>
<dbReference type="GO" id="GO:0019867">
    <property type="term" value="C:outer membrane"/>
    <property type="evidence" value="ECO:0007669"/>
    <property type="project" value="InterPro"/>
</dbReference>
<dbReference type="Pfam" id="PF13505">
    <property type="entry name" value="OMP_b-brl"/>
    <property type="match status" value="1"/>
</dbReference>
<protein>
    <submittedName>
        <fullName evidence="4">Porin family protein</fullName>
    </submittedName>
</protein>
<feature type="domain" description="Outer membrane protein beta-barrel" evidence="3">
    <location>
        <begin position="7"/>
        <end position="180"/>
    </location>
</feature>
<evidence type="ECO:0000256" key="2">
    <source>
        <dbReference type="SAM" id="SignalP"/>
    </source>
</evidence>
<dbReference type="SUPFAM" id="SSF56925">
    <property type="entry name" value="OMPA-like"/>
    <property type="match status" value="1"/>
</dbReference>
<evidence type="ECO:0000313" key="4">
    <source>
        <dbReference type="EMBL" id="MCW8347363.1"/>
    </source>
</evidence>
<dbReference type="InterPro" id="IPR027385">
    <property type="entry name" value="Beta-barrel_OMP"/>
</dbReference>
<comment type="caution">
    <text evidence="4">The sequence shown here is derived from an EMBL/GenBank/DDBJ whole genome shotgun (WGS) entry which is preliminary data.</text>
</comment>
<evidence type="ECO:0000256" key="1">
    <source>
        <dbReference type="ARBA" id="ARBA00022729"/>
    </source>
</evidence>
<gene>
    <name evidence="4" type="ORF">MD535_15270</name>
</gene>
<organism evidence="4 5">
    <name type="scientific">Vibrio qingdaonensis</name>
    <dbReference type="NCBI Taxonomy" id="2829491"/>
    <lineage>
        <taxon>Bacteria</taxon>
        <taxon>Pseudomonadati</taxon>
        <taxon>Pseudomonadota</taxon>
        <taxon>Gammaproteobacteria</taxon>
        <taxon>Vibrionales</taxon>
        <taxon>Vibrionaceae</taxon>
        <taxon>Vibrio</taxon>
    </lineage>
</organism>
<proteinExistence type="predicted"/>